<keyword evidence="10 12" id="KW-0539">Nucleus</keyword>
<feature type="domain" description="C2H2-type" evidence="14">
    <location>
        <begin position="503"/>
        <end position="530"/>
    </location>
</feature>
<organism evidence="17">
    <name type="scientific">Mustela putorius furo</name>
    <name type="common">European domestic ferret</name>
    <name type="synonym">Mustela furo</name>
    <dbReference type="NCBI Taxonomy" id="9669"/>
    <lineage>
        <taxon>Eukaryota</taxon>
        <taxon>Metazoa</taxon>
        <taxon>Chordata</taxon>
        <taxon>Craniata</taxon>
        <taxon>Vertebrata</taxon>
        <taxon>Euteleostomi</taxon>
        <taxon>Mammalia</taxon>
        <taxon>Eutheria</taxon>
        <taxon>Laurasiatheria</taxon>
        <taxon>Carnivora</taxon>
        <taxon>Caniformia</taxon>
        <taxon>Musteloidea</taxon>
        <taxon>Mustelidae</taxon>
        <taxon>Mustelinae</taxon>
        <taxon>Mustela</taxon>
    </lineage>
</organism>
<dbReference type="GeneID" id="101670333"/>
<dbReference type="RefSeq" id="XP_004776967.2">
    <property type="nucleotide sequence ID" value="XM_004776910.3"/>
</dbReference>
<dbReference type="Gene3D" id="3.30.160.60">
    <property type="entry name" value="Classic Zinc Finger"/>
    <property type="match status" value="5"/>
</dbReference>
<dbReference type="InterPro" id="IPR038269">
    <property type="entry name" value="SCAN_sf"/>
</dbReference>
<dbReference type="Pfam" id="PF01352">
    <property type="entry name" value="KRAB"/>
    <property type="match status" value="1"/>
</dbReference>
<dbReference type="HOGENOM" id="CLU_002678_49_8_1"/>
<keyword evidence="6" id="KW-0862">Zinc</keyword>
<evidence type="ECO:0000256" key="12">
    <source>
        <dbReference type="PROSITE-ProRule" id="PRU00187"/>
    </source>
</evidence>
<feature type="domain" description="C2H2-type" evidence="14">
    <location>
        <begin position="419"/>
        <end position="446"/>
    </location>
</feature>
<keyword evidence="4" id="KW-0677">Repeat</keyword>
<dbReference type="PROSITE" id="PS50804">
    <property type="entry name" value="SCAN_BOX"/>
    <property type="match status" value="1"/>
</dbReference>
<keyword evidence="3" id="KW-0479">Metal-binding</keyword>
<dbReference type="GO" id="GO:0000981">
    <property type="term" value="F:DNA-binding transcription factor activity, RNA polymerase II-specific"/>
    <property type="evidence" value="ECO:0007669"/>
    <property type="project" value="TreeGrafter"/>
</dbReference>
<evidence type="ECO:0000256" key="13">
    <source>
        <dbReference type="SAM" id="MobiDB-lite"/>
    </source>
</evidence>
<comment type="similarity">
    <text evidence="2">Belongs to the krueppel C2H2-type zinc-finger protein family.</text>
</comment>
<dbReference type="InterPro" id="IPR001909">
    <property type="entry name" value="KRAB"/>
</dbReference>
<evidence type="ECO:0000256" key="6">
    <source>
        <dbReference type="ARBA" id="ARBA00022833"/>
    </source>
</evidence>
<dbReference type="KEGG" id="mpuf:101670333"/>
<evidence type="ECO:0000256" key="8">
    <source>
        <dbReference type="ARBA" id="ARBA00023125"/>
    </source>
</evidence>
<dbReference type="SMART" id="SM00431">
    <property type="entry name" value="SCAN"/>
    <property type="match status" value="1"/>
</dbReference>
<dbReference type="CTD" id="23619"/>
<evidence type="ECO:0000256" key="10">
    <source>
        <dbReference type="ARBA" id="ARBA00023242"/>
    </source>
</evidence>
<evidence type="ECO:0000256" key="7">
    <source>
        <dbReference type="ARBA" id="ARBA00023015"/>
    </source>
</evidence>
<evidence type="ECO:0000259" key="14">
    <source>
        <dbReference type="PROSITE" id="PS50157"/>
    </source>
</evidence>
<keyword evidence="9" id="KW-0804">Transcription</keyword>
<sequence length="618" mass="70744">MRRGLGVKSQHEPFSQARRPVGEVLGFRIFFSYDTALPIIFHKVCSGAACLFEYLCPEAVKMLHMTDVLDILKNTQLFRLHDQEENPETIPIRNPGVLKVSHQKFRDFQYLSVTGPHQAVSQIQELCRQWLQPETHTKEQMMEQLVLEQFLNTLPEEVQSWVRSKKPKNSKEAGSLVASLIQACGEKGFSPQDFVLAEERNTKEHQKDTEMSDSLSSAGSQELVTFQDVVVDFSPEELTYLSAAQRNLYREVMLENYRNLVSLGYQFSKPDIISQLEEEESRVREEDINTELCQDGEERPKTKDLTPEQSLPMEKSSSGAGMEDQMGGNFCSVSVGEPSPDDPSDSCQVNQEKPLSPVTMGEPKSPTQERSHDSNDSESSSDLTKQSEGPPGKDPQERATPGVCTRSQPVDDESFLQENRCGFCERTFLTQTARERHEQIHTGKKPFECKRCGEAFYLMPHLTRHQRTHSSEKSSGYDEGGKPFTKHADICGRVRIHSQEDYYECFQCGRAFIQDVHLFQHLKAHEAAKALPPGLPRIKTYLIRYQRKHDYVGERACQCCDCGKAFSRSSHLIQHYRIHAQERPYQCQLCGKCFSRPSYLTQHYQLHSQMKPEECRYY</sequence>
<dbReference type="SUPFAM" id="SSF109640">
    <property type="entry name" value="KRAB domain (Kruppel-associated box)"/>
    <property type="match status" value="1"/>
</dbReference>
<dbReference type="FunFam" id="3.30.160.60:FF:002860">
    <property type="entry name" value="Zinc finger imprinted 2"/>
    <property type="match status" value="1"/>
</dbReference>
<dbReference type="InterPro" id="IPR003309">
    <property type="entry name" value="SCAN_dom"/>
</dbReference>
<dbReference type="PROSITE" id="PS50157">
    <property type="entry name" value="ZINC_FINGER_C2H2_2"/>
    <property type="match status" value="5"/>
</dbReference>
<evidence type="ECO:0000256" key="11">
    <source>
        <dbReference type="PROSITE-ProRule" id="PRU00042"/>
    </source>
</evidence>
<feature type="domain" description="C2H2-type" evidence="14">
    <location>
        <begin position="447"/>
        <end position="474"/>
    </location>
</feature>
<comment type="subcellular location">
    <subcellularLocation>
        <location evidence="1 12">Nucleus</location>
    </subcellularLocation>
</comment>
<dbReference type="Pfam" id="PF02023">
    <property type="entry name" value="SCAN"/>
    <property type="match status" value="1"/>
</dbReference>
<evidence type="ECO:0000313" key="17">
    <source>
        <dbReference type="Ensembl" id="ENSMPUP00000006524.1"/>
    </source>
</evidence>
<dbReference type="STRING" id="9669.ENSMPUP00000006524"/>
<keyword evidence="8" id="KW-0238">DNA-binding</keyword>
<dbReference type="SUPFAM" id="SSF57667">
    <property type="entry name" value="beta-beta-alpha zinc fingers"/>
    <property type="match status" value="3"/>
</dbReference>
<dbReference type="FunFam" id="3.30.160.60:FF:003501">
    <property type="entry name" value="Zinc finger imprinted 2"/>
    <property type="match status" value="1"/>
</dbReference>
<feature type="domain" description="C2H2-type" evidence="14">
    <location>
        <begin position="585"/>
        <end position="612"/>
    </location>
</feature>
<keyword evidence="7" id="KW-0805">Transcription regulation</keyword>
<dbReference type="AlphaFoldDB" id="M3Y5C3"/>
<dbReference type="CDD" id="cd07936">
    <property type="entry name" value="SCAN"/>
    <property type="match status" value="1"/>
</dbReference>
<proteinExistence type="inferred from homology"/>
<dbReference type="Gene3D" id="6.10.140.140">
    <property type="match status" value="1"/>
</dbReference>
<dbReference type="EMBL" id="AEYP01089897">
    <property type="status" value="NOT_ANNOTATED_CDS"/>
    <property type="molecule type" value="Genomic_DNA"/>
</dbReference>
<feature type="compositionally biased region" description="Basic and acidic residues" evidence="13">
    <location>
        <begin position="296"/>
        <end position="306"/>
    </location>
</feature>
<dbReference type="OrthoDB" id="9613619at2759"/>
<evidence type="ECO:0000256" key="9">
    <source>
        <dbReference type="ARBA" id="ARBA00023163"/>
    </source>
</evidence>
<dbReference type="eggNOG" id="KOG1721">
    <property type="taxonomic scope" value="Eukaryota"/>
</dbReference>
<dbReference type="GO" id="GO:0005634">
    <property type="term" value="C:nucleus"/>
    <property type="evidence" value="ECO:0007669"/>
    <property type="project" value="UniProtKB-SubCell"/>
</dbReference>
<name>M3Y5C3_MUSPF</name>
<dbReference type="InterPro" id="IPR013087">
    <property type="entry name" value="Znf_C2H2_type"/>
</dbReference>
<evidence type="ECO:0000256" key="3">
    <source>
        <dbReference type="ARBA" id="ARBA00022723"/>
    </source>
</evidence>
<dbReference type="Gene3D" id="1.10.4020.10">
    <property type="entry name" value="DNA breaking-rejoining enzymes"/>
    <property type="match status" value="1"/>
</dbReference>
<dbReference type="InterPro" id="IPR036236">
    <property type="entry name" value="Znf_C2H2_sf"/>
</dbReference>
<dbReference type="InParanoid" id="M3Y5C3"/>
<dbReference type="FunFam" id="1.10.4020.10:FF:000001">
    <property type="entry name" value="zinc finger protein 263 isoform X1"/>
    <property type="match status" value="1"/>
</dbReference>
<protein>
    <recommendedName>
        <fullName evidence="18">Zinc finger imprinted 2</fullName>
    </recommendedName>
</protein>
<dbReference type="GeneTree" id="ENSGT00910000144582"/>
<dbReference type="InterPro" id="IPR050752">
    <property type="entry name" value="C2H2-ZF_domain"/>
</dbReference>
<dbReference type="SMART" id="SM00349">
    <property type="entry name" value="KRAB"/>
    <property type="match status" value="1"/>
</dbReference>
<evidence type="ECO:0000259" key="16">
    <source>
        <dbReference type="PROSITE" id="PS50805"/>
    </source>
</evidence>
<evidence type="ECO:0008006" key="18">
    <source>
        <dbReference type="Google" id="ProtNLM"/>
    </source>
</evidence>
<feature type="domain" description="SCAN box" evidence="15">
    <location>
        <begin position="102"/>
        <end position="180"/>
    </location>
</feature>
<evidence type="ECO:0000256" key="5">
    <source>
        <dbReference type="ARBA" id="ARBA00022771"/>
    </source>
</evidence>
<dbReference type="GO" id="GO:0008270">
    <property type="term" value="F:zinc ion binding"/>
    <property type="evidence" value="ECO:0007669"/>
    <property type="project" value="UniProtKB-KW"/>
</dbReference>
<dbReference type="GO" id="GO:0000978">
    <property type="term" value="F:RNA polymerase II cis-regulatory region sequence-specific DNA binding"/>
    <property type="evidence" value="ECO:0007669"/>
    <property type="project" value="TreeGrafter"/>
</dbReference>
<dbReference type="FunFam" id="3.30.160.60:FF:002737">
    <property type="entry name" value="AGAP008430-PA"/>
    <property type="match status" value="1"/>
</dbReference>
<dbReference type="OMA" id="GKAFYLM"/>
<dbReference type="Pfam" id="PF00096">
    <property type="entry name" value="zf-C2H2"/>
    <property type="match status" value="4"/>
</dbReference>
<keyword evidence="5 11" id="KW-0863">Zinc-finger</keyword>
<dbReference type="PANTHER" id="PTHR24384">
    <property type="entry name" value="FINGER PUTATIVE TRANSCRIPTION FACTOR FAMILY-RELATED"/>
    <property type="match status" value="1"/>
</dbReference>
<dbReference type="SMART" id="SM00355">
    <property type="entry name" value="ZnF_C2H2"/>
    <property type="match status" value="5"/>
</dbReference>
<dbReference type="PANTHER" id="PTHR24384:SF246">
    <property type="entry name" value="GENE, 19965-RELATED"/>
    <property type="match status" value="1"/>
</dbReference>
<dbReference type="CDD" id="cd07765">
    <property type="entry name" value="KRAB_A-box"/>
    <property type="match status" value="1"/>
</dbReference>
<evidence type="ECO:0000256" key="1">
    <source>
        <dbReference type="ARBA" id="ARBA00004123"/>
    </source>
</evidence>
<accession>M3Y5C3</accession>
<feature type="domain" description="KRAB" evidence="16">
    <location>
        <begin position="224"/>
        <end position="295"/>
    </location>
</feature>
<dbReference type="InterPro" id="IPR036051">
    <property type="entry name" value="KRAB_dom_sf"/>
</dbReference>
<dbReference type="PROSITE" id="PS00028">
    <property type="entry name" value="ZINC_FINGER_C2H2_1"/>
    <property type="match status" value="5"/>
</dbReference>
<dbReference type="SUPFAM" id="SSF47353">
    <property type="entry name" value="Retrovirus capsid dimerization domain-like"/>
    <property type="match status" value="1"/>
</dbReference>
<evidence type="ECO:0000259" key="15">
    <source>
        <dbReference type="PROSITE" id="PS50804"/>
    </source>
</evidence>
<feature type="region of interest" description="Disordered" evidence="13">
    <location>
        <begin position="278"/>
        <end position="411"/>
    </location>
</feature>
<dbReference type="PROSITE" id="PS50805">
    <property type="entry name" value="KRAB"/>
    <property type="match status" value="1"/>
</dbReference>
<evidence type="ECO:0000256" key="2">
    <source>
        <dbReference type="ARBA" id="ARBA00006991"/>
    </source>
</evidence>
<feature type="domain" description="C2H2-type" evidence="14">
    <location>
        <begin position="555"/>
        <end position="584"/>
    </location>
</feature>
<reference evidence="17" key="1">
    <citation type="submission" date="2024-06" db="UniProtKB">
        <authorList>
            <consortium name="Ensembl"/>
        </authorList>
    </citation>
    <scope>IDENTIFICATION</scope>
</reference>
<dbReference type="FunFam" id="3.30.160.60:FF:001158">
    <property type="entry name" value="zinc finger protein 22"/>
    <property type="match status" value="1"/>
</dbReference>
<evidence type="ECO:0000256" key="4">
    <source>
        <dbReference type="ARBA" id="ARBA00022737"/>
    </source>
</evidence>
<dbReference type="Ensembl" id="ENSMPUT00000006636.1">
    <property type="protein sequence ID" value="ENSMPUP00000006524.1"/>
    <property type="gene ID" value="ENSMPUG00000006579.1"/>
</dbReference>